<dbReference type="SMART" id="SM00316">
    <property type="entry name" value="S1"/>
    <property type="match status" value="3"/>
</dbReference>
<accession>A4J2T0</accession>
<dbReference type="RefSeq" id="WP_011877218.1">
    <property type="nucleotide sequence ID" value="NC_009253.1"/>
</dbReference>
<feature type="domain" description="S1 motif" evidence="1">
    <location>
        <begin position="113"/>
        <end position="188"/>
    </location>
</feature>
<dbReference type="SUPFAM" id="SSF50249">
    <property type="entry name" value="Nucleic acid-binding proteins"/>
    <property type="match status" value="2"/>
</dbReference>
<dbReference type="Proteomes" id="UP000001556">
    <property type="component" value="Chromosome"/>
</dbReference>
<dbReference type="EMBL" id="CP000612">
    <property type="protein sequence ID" value="ABO49383.1"/>
    <property type="molecule type" value="Genomic_DNA"/>
</dbReference>
<dbReference type="STRING" id="349161.Dred_0845"/>
<protein>
    <submittedName>
        <fullName evidence="2">RNA binding S1 domain protein</fullName>
    </submittedName>
</protein>
<dbReference type="eggNOG" id="COG0539">
    <property type="taxonomic scope" value="Bacteria"/>
</dbReference>
<feature type="domain" description="S1 motif" evidence="1">
    <location>
        <begin position="202"/>
        <end position="265"/>
    </location>
</feature>
<dbReference type="KEGG" id="drm:Dred_0845"/>
<reference evidence="2 3" key="1">
    <citation type="submission" date="2007-03" db="EMBL/GenBank/DDBJ databases">
        <title>Complete sequence of Desulfotomaculum reducens MI-1.</title>
        <authorList>
            <consortium name="US DOE Joint Genome Institute"/>
            <person name="Copeland A."/>
            <person name="Lucas S."/>
            <person name="Lapidus A."/>
            <person name="Barry K."/>
            <person name="Detter J.C."/>
            <person name="Glavina del Rio T."/>
            <person name="Hammon N."/>
            <person name="Israni S."/>
            <person name="Dalin E."/>
            <person name="Tice H."/>
            <person name="Pitluck S."/>
            <person name="Sims D."/>
            <person name="Brettin T."/>
            <person name="Bruce D."/>
            <person name="Han C."/>
            <person name="Tapia R."/>
            <person name="Schmutz J."/>
            <person name="Larimer F."/>
            <person name="Land M."/>
            <person name="Hauser L."/>
            <person name="Kyrpides N."/>
            <person name="Kim E."/>
            <person name="Tebo B.M."/>
            <person name="Richardson P."/>
        </authorList>
    </citation>
    <scope>NUCLEOTIDE SEQUENCE [LARGE SCALE GENOMIC DNA]</scope>
    <source>
        <strain evidence="2 3">MI-1</strain>
    </source>
</reference>
<name>A4J2T0_DESRM</name>
<evidence type="ECO:0000313" key="3">
    <source>
        <dbReference type="Proteomes" id="UP000001556"/>
    </source>
</evidence>
<evidence type="ECO:0000313" key="2">
    <source>
        <dbReference type="EMBL" id="ABO49383.1"/>
    </source>
</evidence>
<dbReference type="InterPro" id="IPR003029">
    <property type="entry name" value="S1_domain"/>
</dbReference>
<dbReference type="AlphaFoldDB" id="A4J2T0"/>
<organism evidence="2 3">
    <name type="scientific">Desulforamulus reducens (strain ATCC BAA-1160 / DSM 100696 / MI-1)</name>
    <name type="common">Desulfotomaculum reducens</name>
    <dbReference type="NCBI Taxonomy" id="349161"/>
    <lineage>
        <taxon>Bacteria</taxon>
        <taxon>Bacillati</taxon>
        <taxon>Bacillota</taxon>
        <taxon>Clostridia</taxon>
        <taxon>Eubacteriales</taxon>
        <taxon>Peptococcaceae</taxon>
        <taxon>Desulforamulus</taxon>
    </lineage>
</organism>
<evidence type="ECO:0000259" key="1">
    <source>
        <dbReference type="PROSITE" id="PS50126"/>
    </source>
</evidence>
<dbReference type="InterPro" id="IPR012340">
    <property type="entry name" value="NA-bd_OB-fold"/>
</dbReference>
<dbReference type="HOGENOM" id="CLU_1026074_0_0_9"/>
<gene>
    <name evidence="2" type="ordered locus">Dred_0845</name>
</gene>
<proteinExistence type="predicted"/>
<dbReference type="OrthoDB" id="9793609at2"/>
<sequence length="270" mass="30481">MMYKPEGYVITADRWEQLHNARERKAAVEAVVDRVTWVSEIPVWMLDMGDGIIGMVPFGETGLDSKETMVRFVGQRIFVKVKGFDKDSKIVGCSRSEVIADAREMFYKKVKEGELVPAVVKAVLARTDEKPERLQVDVGGGFYVEVPRKDATRSQVLRLDELFPSGTSVRARVIQVDAENNRIRISLYDPQDPWETFDARRGDFLSGRVVKVVDDPIKLVFLEVKPGIVGIANLPQRGRLRKGDVVPVAVTMFSREKKKLHLRIKGARLA</sequence>
<dbReference type="Gene3D" id="2.40.50.140">
    <property type="entry name" value="Nucleic acid-binding proteins"/>
    <property type="match status" value="1"/>
</dbReference>
<dbReference type="PROSITE" id="PS50126">
    <property type="entry name" value="S1"/>
    <property type="match status" value="2"/>
</dbReference>
<dbReference type="GO" id="GO:0003676">
    <property type="term" value="F:nucleic acid binding"/>
    <property type="evidence" value="ECO:0007669"/>
    <property type="project" value="InterPro"/>
</dbReference>
<keyword evidence="3" id="KW-1185">Reference proteome</keyword>